<dbReference type="InterPro" id="IPR027417">
    <property type="entry name" value="P-loop_NTPase"/>
</dbReference>
<evidence type="ECO:0000313" key="2">
    <source>
        <dbReference type="Proteomes" id="UP001157161"/>
    </source>
</evidence>
<reference evidence="1" key="1">
    <citation type="journal article" date="2014" name="Int. J. Syst. Evol. Microbiol.">
        <title>Complete genome sequence of Corynebacterium casei LMG S-19264T (=DSM 44701T), isolated from a smear-ripened cheese.</title>
        <authorList>
            <consortium name="US DOE Joint Genome Institute (JGI-PGF)"/>
            <person name="Walter F."/>
            <person name="Albersmeier A."/>
            <person name="Kalinowski J."/>
            <person name="Ruckert C."/>
        </authorList>
    </citation>
    <scope>NUCLEOTIDE SEQUENCE</scope>
    <source>
        <strain evidence="1">NBRC 112290</strain>
    </source>
</reference>
<dbReference type="RefSeq" id="WP_284251404.1">
    <property type="nucleotide sequence ID" value="NZ_BSUM01000001.1"/>
</dbReference>
<dbReference type="PANTHER" id="PTHR10285">
    <property type="entry name" value="URIDINE KINASE"/>
    <property type="match status" value="1"/>
</dbReference>
<protein>
    <submittedName>
        <fullName evidence="1">Nucleoside/nucleotide kinase family protein</fullName>
    </submittedName>
</protein>
<dbReference type="GO" id="GO:0016301">
    <property type="term" value="F:kinase activity"/>
    <property type="evidence" value="ECO:0007669"/>
    <property type="project" value="UniProtKB-KW"/>
</dbReference>
<dbReference type="Gene3D" id="3.40.50.300">
    <property type="entry name" value="P-loop containing nucleotide triphosphate hydrolases"/>
    <property type="match status" value="1"/>
</dbReference>
<proteinExistence type="predicted"/>
<gene>
    <name evidence="1" type="ORF">GCM10025875_27130</name>
</gene>
<dbReference type="EMBL" id="BSUM01000001">
    <property type="protein sequence ID" value="GMA32721.1"/>
    <property type="molecule type" value="Genomic_DNA"/>
</dbReference>
<dbReference type="Proteomes" id="UP001157161">
    <property type="component" value="Unassembled WGS sequence"/>
</dbReference>
<name>A0AA37XGR8_9MICO</name>
<sequence>MTPREVALADLVARADALADEGSRRILGITGAPGAGKSHLAHRLAAALGPARAVVVPMDGFHLAGEVLDALGRTARKGAPDTFDGAGYAALLRRLREQVASSDGGDPALDGVVLAPRFHREIEEPVAGGIAVRPEVPLVITEGNYLLRTGSPWSGVRPLLDEVWFLAPPDDLRRERLVARHEAFGRSPAAAREHALGSDEVNARGIVATADGADLVVRLLG</sequence>
<evidence type="ECO:0000313" key="1">
    <source>
        <dbReference type="EMBL" id="GMA32721.1"/>
    </source>
</evidence>
<keyword evidence="1" id="KW-0418">Kinase</keyword>
<organism evidence="1 2">
    <name type="scientific">Litorihabitans aurantiacus</name>
    <dbReference type="NCBI Taxonomy" id="1930061"/>
    <lineage>
        <taxon>Bacteria</taxon>
        <taxon>Bacillati</taxon>
        <taxon>Actinomycetota</taxon>
        <taxon>Actinomycetes</taxon>
        <taxon>Micrococcales</taxon>
        <taxon>Beutenbergiaceae</taxon>
        <taxon>Litorihabitans</taxon>
    </lineage>
</organism>
<dbReference type="AlphaFoldDB" id="A0AA37XGR8"/>
<reference evidence="1" key="2">
    <citation type="submission" date="2023-02" db="EMBL/GenBank/DDBJ databases">
        <authorList>
            <person name="Sun Q."/>
            <person name="Mori K."/>
        </authorList>
    </citation>
    <scope>NUCLEOTIDE SEQUENCE</scope>
    <source>
        <strain evidence="1">NBRC 112290</strain>
    </source>
</reference>
<accession>A0AA37XGR8</accession>
<keyword evidence="2" id="KW-1185">Reference proteome</keyword>
<comment type="caution">
    <text evidence="1">The sequence shown here is derived from an EMBL/GenBank/DDBJ whole genome shotgun (WGS) entry which is preliminary data.</text>
</comment>
<keyword evidence="1" id="KW-0808">Transferase</keyword>
<dbReference type="NCBIfam" id="NF006743">
    <property type="entry name" value="PRK09270.1-2"/>
    <property type="match status" value="1"/>
</dbReference>
<dbReference type="SUPFAM" id="SSF52540">
    <property type="entry name" value="P-loop containing nucleoside triphosphate hydrolases"/>
    <property type="match status" value="1"/>
</dbReference>